<dbReference type="GeneID" id="43585699"/>
<evidence type="ECO:0000313" key="2">
    <source>
        <dbReference type="Proteomes" id="UP000322225"/>
    </source>
</evidence>
<dbReference type="PANTHER" id="PTHR35192">
    <property type="entry name" value="PROTEIN, PUTATIVE-RELATED"/>
    <property type="match status" value="1"/>
</dbReference>
<reference evidence="1" key="1">
    <citation type="submission" date="2017-08" db="EMBL/GenBank/DDBJ databases">
        <authorList>
            <person name="Cuomo C."/>
            <person name="Billmyre B."/>
            <person name="Heitman J."/>
        </authorList>
    </citation>
    <scope>NUCLEOTIDE SEQUENCE</scope>
    <source>
        <strain evidence="1">CBS 12478</strain>
    </source>
</reference>
<sequence>MITILTILLGAATASRVALAGSAFAGCFDGVPNGYTHISSEYSMNDCQSTCSSEKTQYTYALWKPFGSCFCGNSYPLSIDIEHGSPDSCADEDHVEMRMIDTPFDMEEGCVDSVELLGGPEGMEVESVDECLTRCLHHPAAVFEVNPRSSTGYKCSCGTPYNIGASAICSADSQWLYTQKQLTSSLTIQPSRKNKNRVDTHEKQKAASVCPLGLTPCLVQGLESLEYYECIDISISTDSCGGCPYKTFGQPAAPLGKDCNSAPGVSYGSATCNQGQCIAKSCQRGFRLSKGRCIK</sequence>
<reference evidence="1" key="2">
    <citation type="submission" date="2024-01" db="EMBL/GenBank/DDBJ databases">
        <title>Comparative genomics of Cryptococcus and Kwoniella reveals pathogenesis evolution and contrasting modes of karyotype evolution via chromosome fusion or intercentromeric recombination.</title>
        <authorList>
            <person name="Coelho M.A."/>
            <person name="David-Palma M."/>
            <person name="Shea T."/>
            <person name="Bowers K."/>
            <person name="McGinley-Smith S."/>
            <person name="Mohammad A.W."/>
            <person name="Gnirke A."/>
            <person name="Yurkov A.M."/>
            <person name="Nowrousian M."/>
            <person name="Sun S."/>
            <person name="Cuomo C.A."/>
            <person name="Heitman J."/>
        </authorList>
    </citation>
    <scope>NUCLEOTIDE SEQUENCE</scope>
    <source>
        <strain evidence="1">CBS 12478</strain>
    </source>
</reference>
<accession>A0A5M6CDM7</accession>
<dbReference type="EMBL" id="CP144055">
    <property type="protein sequence ID" value="WWD18753.1"/>
    <property type="molecule type" value="Genomic_DNA"/>
</dbReference>
<gene>
    <name evidence="1" type="ORF">CI109_103208</name>
</gene>
<name>A0A5M6CDM7_9TREE</name>
<keyword evidence="2" id="KW-1185">Reference proteome</keyword>
<dbReference type="Proteomes" id="UP000322225">
    <property type="component" value="Chromosome 5"/>
</dbReference>
<dbReference type="InterPro" id="IPR048661">
    <property type="entry name" value="CPL1-like"/>
</dbReference>
<evidence type="ECO:0000313" key="1">
    <source>
        <dbReference type="EMBL" id="WWD18753.1"/>
    </source>
</evidence>
<organism evidence="1 2">
    <name type="scientific">Kwoniella shandongensis</name>
    <dbReference type="NCBI Taxonomy" id="1734106"/>
    <lineage>
        <taxon>Eukaryota</taxon>
        <taxon>Fungi</taxon>
        <taxon>Dikarya</taxon>
        <taxon>Basidiomycota</taxon>
        <taxon>Agaricomycotina</taxon>
        <taxon>Tremellomycetes</taxon>
        <taxon>Tremellales</taxon>
        <taxon>Cryptococcaceae</taxon>
        <taxon>Kwoniella</taxon>
    </lineage>
</organism>
<dbReference type="OrthoDB" id="439917at2759"/>
<dbReference type="AlphaFoldDB" id="A0A5M6CDM7"/>
<dbReference type="RefSeq" id="XP_031864483.1">
    <property type="nucleotide sequence ID" value="XM_032001593.1"/>
</dbReference>
<protein>
    <submittedName>
        <fullName evidence="1">Uncharacterized protein</fullName>
    </submittedName>
</protein>
<dbReference type="InterPro" id="IPR038955">
    <property type="entry name" value="PriA/CPL1_fungi"/>
</dbReference>
<proteinExistence type="predicted"/>
<dbReference type="Pfam" id="PF21671">
    <property type="entry name" value="CPL1-like"/>
    <property type="match status" value="1"/>
</dbReference>
<dbReference type="PANTHER" id="PTHR35192:SF2">
    <property type="entry name" value="APPLE DOMAIN-CONTAINING PROTEIN"/>
    <property type="match status" value="1"/>
</dbReference>
<dbReference type="KEGG" id="ksn:43585699"/>